<dbReference type="AlphaFoldDB" id="K3ZPM5"/>
<accession>K3ZPM5</accession>
<name>K3ZPM5_SETIT</name>
<dbReference type="EMBL" id="AGNK02005235">
    <property type="status" value="NOT_ANNOTATED_CDS"/>
    <property type="molecule type" value="Genomic_DNA"/>
</dbReference>
<evidence type="ECO:0000313" key="2">
    <source>
        <dbReference type="Proteomes" id="UP000004995"/>
    </source>
</evidence>
<sequence>MLAPCGPLVPRHTLAHLSTLALFPSHLCYGHPGSCMPNFTSP</sequence>
<dbReference type="Gramene" id="KQK95889">
    <property type="protein sequence ID" value="KQK95889"/>
    <property type="gene ID" value="SETIT_028555mg"/>
</dbReference>
<dbReference type="HOGENOM" id="CLU_3261498_0_0_1"/>
<reference evidence="1" key="2">
    <citation type="submission" date="2018-08" db="UniProtKB">
        <authorList>
            <consortium name="EnsemblPlants"/>
        </authorList>
    </citation>
    <scope>IDENTIFICATION</scope>
    <source>
        <strain evidence="1">Yugu1</strain>
    </source>
</reference>
<protein>
    <submittedName>
        <fullName evidence="1">Uncharacterized protein</fullName>
    </submittedName>
</protein>
<reference evidence="2" key="1">
    <citation type="journal article" date="2012" name="Nat. Biotechnol.">
        <title>Reference genome sequence of the model plant Setaria.</title>
        <authorList>
            <person name="Bennetzen J.L."/>
            <person name="Schmutz J."/>
            <person name="Wang H."/>
            <person name="Percifield R."/>
            <person name="Hawkins J."/>
            <person name="Pontaroli A.C."/>
            <person name="Estep M."/>
            <person name="Feng L."/>
            <person name="Vaughn J.N."/>
            <person name="Grimwood J."/>
            <person name="Jenkins J."/>
            <person name="Barry K."/>
            <person name="Lindquist E."/>
            <person name="Hellsten U."/>
            <person name="Deshpande S."/>
            <person name="Wang X."/>
            <person name="Wu X."/>
            <person name="Mitros T."/>
            <person name="Triplett J."/>
            <person name="Yang X."/>
            <person name="Ye C.Y."/>
            <person name="Mauro-Herrera M."/>
            <person name="Wang L."/>
            <person name="Li P."/>
            <person name="Sharma M."/>
            <person name="Sharma R."/>
            <person name="Ronald P.C."/>
            <person name="Panaud O."/>
            <person name="Kellogg E.A."/>
            <person name="Brutnell T.P."/>
            <person name="Doust A.N."/>
            <person name="Tuskan G.A."/>
            <person name="Rokhsar D."/>
            <person name="Devos K.M."/>
        </authorList>
    </citation>
    <scope>NUCLEOTIDE SEQUENCE [LARGE SCALE GENOMIC DNA]</scope>
    <source>
        <strain evidence="2">cv. Yugu1</strain>
    </source>
</reference>
<dbReference type="Proteomes" id="UP000004995">
    <property type="component" value="Unassembled WGS sequence"/>
</dbReference>
<evidence type="ECO:0000313" key="1">
    <source>
        <dbReference type="EnsemblPlants" id="KQK95889"/>
    </source>
</evidence>
<dbReference type="InParanoid" id="K3ZPM5"/>
<keyword evidence="2" id="KW-1185">Reference proteome</keyword>
<proteinExistence type="predicted"/>
<dbReference type="EnsemblPlants" id="KQK95889">
    <property type="protein sequence ID" value="KQK95889"/>
    <property type="gene ID" value="SETIT_028555mg"/>
</dbReference>
<organism evidence="1 2">
    <name type="scientific">Setaria italica</name>
    <name type="common">Foxtail millet</name>
    <name type="synonym">Panicum italicum</name>
    <dbReference type="NCBI Taxonomy" id="4555"/>
    <lineage>
        <taxon>Eukaryota</taxon>
        <taxon>Viridiplantae</taxon>
        <taxon>Streptophyta</taxon>
        <taxon>Embryophyta</taxon>
        <taxon>Tracheophyta</taxon>
        <taxon>Spermatophyta</taxon>
        <taxon>Magnoliopsida</taxon>
        <taxon>Liliopsida</taxon>
        <taxon>Poales</taxon>
        <taxon>Poaceae</taxon>
        <taxon>PACMAD clade</taxon>
        <taxon>Panicoideae</taxon>
        <taxon>Panicodae</taxon>
        <taxon>Paniceae</taxon>
        <taxon>Cenchrinae</taxon>
        <taxon>Setaria</taxon>
    </lineage>
</organism>